<dbReference type="PANTHER" id="PTHR46250">
    <property type="entry name" value="MYB/SANT-LIKE DNA-BINDING DOMAIN PROTEIN-RELATED"/>
    <property type="match status" value="1"/>
</dbReference>
<sequence>MCLKIAMMKSGNGLRREMLVDPMKDKLIEPEEDPVNHEFIGIDGGGISQANEQERREARRVWTKEEEDVLLSILDEIVASGGCADCGSFKSGTHHKQLEGFRDKHFPLFKRLANIFGKYRATEKAAQTPDQQAADFDKGDNFGIEFKIPESFSPMLINQVNMTSMELKLHINLQVEKD</sequence>
<dbReference type="EMBL" id="JANJYI010000007">
    <property type="protein sequence ID" value="KAK2641965.1"/>
    <property type="molecule type" value="Genomic_DNA"/>
</dbReference>
<reference evidence="1" key="1">
    <citation type="journal article" date="2023" name="Plant J.">
        <title>Genome sequences and population genomics provide insights into the demographic history, inbreeding, and mutation load of two 'living fossil' tree species of Dipteronia.</title>
        <authorList>
            <person name="Feng Y."/>
            <person name="Comes H.P."/>
            <person name="Chen J."/>
            <person name="Zhu S."/>
            <person name="Lu R."/>
            <person name="Zhang X."/>
            <person name="Li P."/>
            <person name="Qiu J."/>
            <person name="Olsen K.M."/>
            <person name="Qiu Y."/>
        </authorList>
    </citation>
    <scope>NUCLEOTIDE SEQUENCE</scope>
    <source>
        <strain evidence="1">KIB01</strain>
    </source>
</reference>
<protein>
    <submittedName>
        <fullName evidence="1">Uncharacterized protein</fullName>
    </submittedName>
</protein>
<dbReference type="Proteomes" id="UP001280121">
    <property type="component" value="Unassembled WGS sequence"/>
</dbReference>
<evidence type="ECO:0000313" key="1">
    <source>
        <dbReference type="EMBL" id="KAK2641965.1"/>
    </source>
</evidence>
<organism evidence="1 2">
    <name type="scientific">Dipteronia dyeriana</name>
    <dbReference type="NCBI Taxonomy" id="168575"/>
    <lineage>
        <taxon>Eukaryota</taxon>
        <taxon>Viridiplantae</taxon>
        <taxon>Streptophyta</taxon>
        <taxon>Embryophyta</taxon>
        <taxon>Tracheophyta</taxon>
        <taxon>Spermatophyta</taxon>
        <taxon>Magnoliopsida</taxon>
        <taxon>eudicotyledons</taxon>
        <taxon>Gunneridae</taxon>
        <taxon>Pentapetalae</taxon>
        <taxon>rosids</taxon>
        <taxon>malvids</taxon>
        <taxon>Sapindales</taxon>
        <taxon>Sapindaceae</taxon>
        <taxon>Hippocastanoideae</taxon>
        <taxon>Acereae</taxon>
        <taxon>Dipteronia</taxon>
    </lineage>
</organism>
<gene>
    <name evidence="1" type="ORF">Ddye_023728</name>
</gene>
<proteinExistence type="predicted"/>
<evidence type="ECO:0000313" key="2">
    <source>
        <dbReference type="Proteomes" id="UP001280121"/>
    </source>
</evidence>
<accession>A0AAD9TUF3</accession>
<dbReference type="PANTHER" id="PTHR46250:SF15">
    <property type="entry name" value="OS01G0523800 PROTEIN"/>
    <property type="match status" value="1"/>
</dbReference>
<keyword evidence="2" id="KW-1185">Reference proteome</keyword>
<comment type="caution">
    <text evidence="1">The sequence shown here is derived from an EMBL/GenBank/DDBJ whole genome shotgun (WGS) entry which is preliminary data.</text>
</comment>
<name>A0AAD9TUF3_9ROSI</name>
<dbReference type="AlphaFoldDB" id="A0AAD9TUF3"/>